<proteinExistence type="predicted"/>
<feature type="domain" description="Cyclic nucleotide-binding" evidence="1">
    <location>
        <begin position="11"/>
        <end position="59"/>
    </location>
</feature>
<keyword evidence="3" id="KW-1185">Reference proteome</keyword>
<dbReference type="STRING" id="1492898.SY85_16685"/>
<dbReference type="EMBL" id="CP011390">
    <property type="protein sequence ID" value="ANE51884.1"/>
    <property type="molecule type" value="Genomic_DNA"/>
</dbReference>
<dbReference type="SUPFAM" id="SSF51206">
    <property type="entry name" value="cAMP-binding domain-like"/>
    <property type="match status" value="1"/>
</dbReference>
<gene>
    <name evidence="2" type="ORF">SY85_16685</name>
</gene>
<sequence>MRQQFFNALSSITTLSQETIADIDQCLAEAHFPKNATIVQEGALSSKMYFIFKGATRAFYFHQGKEYTDWFMFENMFMCSLLSFFGGQASAQCIETLEASDMLVLTREQINWLCDKHHDMQKLNSILLTNGLISLQQNVIDQRFKTAQERYVILLKTFPQIIQRVPLKHIASYLGITQETLSRIRAVAII</sequence>
<name>A0A172TYD1_9BACT</name>
<organism evidence="2 3">
    <name type="scientific">Flavisolibacter tropicus</name>
    <dbReference type="NCBI Taxonomy" id="1492898"/>
    <lineage>
        <taxon>Bacteria</taxon>
        <taxon>Pseudomonadati</taxon>
        <taxon>Bacteroidota</taxon>
        <taxon>Chitinophagia</taxon>
        <taxon>Chitinophagales</taxon>
        <taxon>Chitinophagaceae</taxon>
        <taxon>Flavisolibacter</taxon>
    </lineage>
</organism>
<reference evidence="3" key="1">
    <citation type="submission" date="2015-01" db="EMBL/GenBank/DDBJ databases">
        <title>Flavisolibacter sp./LCS9/ whole genome sequencing.</title>
        <authorList>
            <person name="Kim M.K."/>
            <person name="Srinivasan S."/>
            <person name="Lee J.-J."/>
        </authorList>
    </citation>
    <scope>NUCLEOTIDE SEQUENCE [LARGE SCALE GENOMIC DNA]</scope>
    <source>
        <strain evidence="3">LCS9</strain>
    </source>
</reference>
<evidence type="ECO:0000259" key="1">
    <source>
        <dbReference type="PROSITE" id="PS50042"/>
    </source>
</evidence>
<evidence type="ECO:0000313" key="3">
    <source>
        <dbReference type="Proteomes" id="UP000077177"/>
    </source>
</evidence>
<dbReference type="Pfam" id="PF00027">
    <property type="entry name" value="cNMP_binding"/>
    <property type="match status" value="1"/>
</dbReference>
<reference evidence="2 3" key="2">
    <citation type="journal article" date="2016" name="Int. J. Syst. Evol. Microbiol.">
        <title>Flavisolibacter tropicus sp. nov., isolated from tropical soil.</title>
        <authorList>
            <person name="Lee J.J."/>
            <person name="Kang M.S."/>
            <person name="Kim G.S."/>
            <person name="Lee C.S."/>
            <person name="Lim S."/>
            <person name="Lee J."/>
            <person name="Roh S.H."/>
            <person name="Kang H."/>
            <person name="Ha J.M."/>
            <person name="Bae S."/>
            <person name="Jung H.Y."/>
            <person name="Kim M.K."/>
        </authorList>
    </citation>
    <scope>NUCLEOTIDE SEQUENCE [LARGE SCALE GENOMIC DNA]</scope>
    <source>
        <strain evidence="2 3">LCS9</strain>
    </source>
</reference>
<dbReference type="InterPro" id="IPR014710">
    <property type="entry name" value="RmlC-like_jellyroll"/>
</dbReference>
<dbReference type="AlphaFoldDB" id="A0A172TYD1"/>
<dbReference type="PROSITE" id="PS50042">
    <property type="entry name" value="CNMP_BINDING_3"/>
    <property type="match status" value="1"/>
</dbReference>
<dbReference type="InterPro" id="IPR018490">
    <property type="entry name" value="cNMP-bd_dom_sf"/>
</dbReference>
<dbReference type="OrthoDB" id="680421at2"/>
<dbReference type="Proteomes" id="UP000077177">
    <property type="component" value="Chromosome"/>
</dbReference>
<dbReference type="Gene3D" id="2.60.120.10">
    <property type="entry name" value="Jelly Rolls"/>
    <property type="match status" value="1"/>
</dbReference>
<dbReference type="PATRIC" id="fig|1492898.3.peg.3630"/>
<evidence type="ECO:0000313" key="2">
    <source>
        <dbReference type="EMBL" id="ANE51884.1"/>
    </source>
</evidence>
<protein>
    <recommendedName>
        <fullName evidence="1">Cyclic nucleotide-binding domain-containing protein</fullName>
    </recommendedName>
</protein>
<dbReference type="KEGG" id="fla:SY85_16685"/>
<dbReference type="InterPro" id="IPR000595">
    <property type="entry name" value="cNMP-bd_dom"/>
</dbReference>
<accession>A0A172TYD1</accession>
<dbReference type="RefSeq" id="WP_066406022.1">
    <property type="nucleotide sequence ID" value="NZ_CP011390.1"/>
</dbReference>